<reference evidence="2 3" key="1">
    <citation type="submission" date="2021-12" db="EMBL/GenBank/DDBJ databases">
        <title>Genome sequencing of bacteria with rrn-lacking chromosome and rrn-plasmid.</title>
        <authorList>
            <person name="Anda M."/>
            <person name="Iwasaki W."/>
        </authorList>
    </citation>
    <scope>NUCLEOTIDE SEQUENCE [LARGE SCALE GENOMIC DNA]</scope>
    <source>
        <strain evidence="2 3">DSM 100852</strain>
        <plasmid evidence="2 3">pFA5</plasmid>
    </source>
</reference>
<name>A0AAU9CXK8_9BACT</name>
<geneLocation type="plasmid" evidence="2 3">
    <name>pFA5</name>
</geneLocation>
<protein>
    <submittedName>
        <fullName evidence="2">Uncharacterized protein</fullName>
    </submittedName>
</protein>
<sequence length="454" mass="53242">MFVRKPPVPADSDRGFASGSDYVSPEVKDSFPPVARLSAGVLRSDLEANDPDLYAKRYELEPFTEILERELGEYETLRKAEETLAGEHPFWTFGEKMEHFRAKKQALIDQMWEAVDRMEHLIYDWYRRNPLPYVSLKKEEPKHRPFARAILSTLDQLRLEHIRLVKKTMEDGYEIWFPDKAKMHWRERASVMGFWERLVSNQTYLMTNGQKVYQDKEDLDKFKYTIFSSLAKLYSRPFGRRFLNTIGETGKSVLIEPESTWRRHRQAKQHSGFSRDRCHPNAWLDHDIAGRGSSIYKFNESCPLPPRIVPNPEGGVSSSVIIDEDKQETLKNAYYAADDWVADDPPEYKGVPTEDIPIEETIKPHFDNVGSVTFMPDFVSLAHELGHAHHFQKGIGMKHIYKEIFKRRPKWKYWTSLEEFAVIREIENKIREEHGILPRQFHVTSPYAFEQFLV</sequence>
<accession>A0AAU9CXK8</accession>
<proteinExistence type="predicted"/>
<keyword evidence="3" id="KW-1185">Reference proteome</keyword>
<keyword evidence="2" id="KW-0614">Plasmid</keyword>
<evidence type="ECO:0000256" key="1">
    <source>
        <dbReference type="SAM" id="MobiDB-lite"/>
    </source>
</evidence>
<feature type="region of interest" description="Disordered" evidence="1">
    <location>
        <begin position="1"/>
        <end position="21"/>
    </location>
</feature>
<dbReference type="RefSeq" id="WP_338395871.1">
    <property type="nucleotide sequence ID" value="NZ_AP025319.1"/>
</dbReference>
<organism evidence="2 3">
    <name type="scientific">Fulvitalea axinellae</name>
    <dbReference type="NCBI Taxonomy" id="1182444"/>
    <lineage>
        <taxon>Bacteria</taxon>
        <taxon>Pseudomonadati</taxon>
        <taxon>Bacteroidota</taxon>
        <taxon>Cytophagia</taxon>
        <taxon>Cytophagales</taxon>
        <taxon>Persicobacteraceae</taxon>
        <taxon>Fulvitalea</taxon>
    </lineage>
</organism>
<gene>
    <name evidence="2" type="ORF">FUAX_49840</name>
</gene>
<dbReference type="Proteomes" id="UP001348817">
    <property type="component" value="Plasmid pFA5"/>
</dbReference>
<dbReference type="KEGG" id="fax:FUAX_49840"/>
<evidence type="ECO:0000313" key="2">
    <source>
        <dbReference type="EMBL" id="BDD12552.1"/>
    </source>
</evidence>
<evidence type="ECO:0000313" key="3">
    <source>
        <dbReference type="Proteomes" id="UP001348817"/>
    </source>
</evidence>
<dbReference type="EMBL" id="AP025319">
    <property type="protein sequence ID" value="BDD12552.1"/>
    <property type="molecule type" value="Genomic_DNA"/>
</dbReference>
<dbReference type="AlphaFoldDB" id="A0AAU9CXK8"/>